<reference evidence="2" key="1">
    <citation type="submission" date="2023-06" db="EMBL/GenBank/DDBJ databases">
        <title>Genome-scale phylogeny and comparative genomics of the fungal order Sordariales.</title>
        <authorList>
            <consortium name="Lawrence Berkeley National Laboratory"/>
            <person name="Hensen N."/>
            <person name="Bonometti L."/>
            <person name="Westerberg I."/>
            <person name="Brannstrom I.O."/>
            <person name="Guillou S."/>
            <person name="Cros-Aarteil S."/>
            <person name="Calhoun S."/>
            <person name="Haridas S."/>
            <person name="Kuo A."/>
            <person name="Mondo S."/>
            <person name="Pangilinan J."/>
            <person name="Riley R."/>
            <person name="LaButti K."/>
            <person name="Andreopoulos B."/>
            <person name="Lipzen A."/>
            <person name="Chen C."/>
            <person name="Yanf M."/>
            <person name="Daum C."/>
            <person name="Ng V."/>
            <person name="Clum A."/>
            <person name="Steindorff A."/>
            <person name="Ohm R."/>
            <person name="Martin F."/>
            <person name="Silar P."/>
            <person name="Natvig D."/>
            <person name="Lalanne C."/>
            <person name="Gautier V."/>
            <person name="Ament-velasquez S.L."/>
            <person name="Kruys A."/>
            <person name="Hutchinson M.I."/>
            <person name="Powell A.J."/>
            <person name="Barry K."/>
            <person name="Miller A.N."/>
            <person name="Grigoriev I.V."/>
            <person name="Debuchy R."/>
            <person name="Gladieux P."/>
            <person name="Thoren M.H."/>
            <person name="Johannesson H."/>
        </authorList>
    </citation>
    <scope>NUCLEOTIDE SEQUENCE</scope>
    <source>
        <strain evidence="2">SMH3391-2</strain>
    </source>
</reference>
<dbReference type="Proteomes" id="UP001174934">
    <property type="component" value="Unassembled WGS sequence"/>
</dbReference>
<dbReference type="EMBL" id="JAULSR010000001">
    <property type="protein sequence ID" value="KAK0635685.1"/>
    <property type="molecule type" value="Genomic_DNA"/>
</dbReference>
<dbReference type="AlphaFoldDB" id="A0AA39XMG1"/>
<evidence type="ECO:0000313" key="3">
    <source>
        <dbReference type="Proteomes" id="UP001174934"/>
    </source>
</evidence>
<sequence>MTWLAGWLAGLVPLAGQPALLMRRLPKRYRRWCTVPLRAASVYGILAGASGWLVGSRLAGSHGECVAEIPWHRGKTTGGIYRASGGGHHFKMDGVHIETQAPNPSISEASKGNGYRNARPRRLERGDWGGLMKIARLSQSDARIPGSEPSDPCLHVPDVTSRRRCWVLGGCPPGERPRATSSVVDPGHREKGGMAGRRDGRKSKFLQLGEKGTKGATHRCTAQDGQGCQPRRELSRALARGCPHCVAHCDGGSAGRVSTPRAFSSTRRRAHVFYLALATPGRG</sequence>
<protein>
    <submittedName>
        <fullName evidence="2">Uncharacterized protein</fullName>
    </submittedName>
</protein>
<name>A0AA39XMG1_9PEZI</name>
<organism evidence="2 3">
    <name type="scientific">Bombardia bombarda</name>
    <dbReference type="NCBI Taxonomy" id="252184"/>
    <lineage>
        <taxon>Eukaryota</taxon>
        <taxon>Fungi</taxon>
        <taxon>Dikarya</taxon>
        <taxon>Ascomycota</taxon>
        <taxon>Pezizomycotina</taxon>
        <taxon>Sordariomycetes</taxon>
        <taxon>Sordariomycetidae</taxon>
        <taxon>Sordariales</taxon>
        <taxon>Lasiosphaeriaceae</taxon>
        <taxon>Bombardia</taxon>
    </lineage>
</organism>
<comment type="caution">
    <text evidence="2">The sequence shown here is derived from an EMBL/GenBank/DDBJ whole genome shotgun (WGS) entry which is preliminary data.</text>
</comment>
<feature type="compositionally biased region" description="Polar residues" evidence="1">
    <location>
        <begin position="101"/>
        <end position="110"/>
    </location>
</feature>
<gene>
    <name evidence="2" type="ORF">B0T17DRAFT_503191</name>
</gene>
<feature type="region of interest" description="Disordered" evidence="1">
    <location>
        <begin position="176"/>
        <end position="204"/>
    </location>
</feature>
<feature type="region of interest" description="Disordered" evidence="1">
    <location>
        <begin position="101"/>
        <end position="121"/>
    </location>
</feature>
<keyword evidence="3" id="KW-1185">Reference proteome</keyword>
<evidence type="ECO:0000313" key="2">
    <source>
        <dbReference type="EMBL" id="KAK0635685.1"/>
    </source>
</evidence>
<feature type="compositionally biased region" description="Basic and acidic residues" evidence="1">
    <location>
        <begin position="186"/>
        <end position="198"/>
    </location>
</feature>
<evidence type="ECO:0000256" key="1">
    <source>
        <dbReference type="SAM" id="MobiDB-lite"/>
    </source>
</evidence>
<accession>A0AA39XMG1</accession>
<proteinExistence type="predicted"/>